<evidence type="ECO:0008006" key="4">
    <source>
        <dbReference type="Google" id="ProtNLM"/>
    </source>
</evidence>
<dbReference type="EMBL" id="LR215974">
    <property type="protein sequence ID" value="VFB02291.1"/>
    <property type="molecule type" value="Genomic_DNA"/>
</dbReference>
<dbReference type="AlphaFoldDB" id="A0A4U8W7V5"/>
<sequence length="194" mass="22743">MKSNTTVVKNKCMMIVFILLSVCFYAQKTQIVNDIKAAEHFKNHYKKKNYQRFSGKINMQEKAVVFDNKTVYYDNKDKIITSVLKQGLIYPQLLTDYQMQKFLDENTDKTQRRFLKLQKDPRAAFDVNNIELSDASEISSGTKNIKVKRFKTDFRDHRLKINSVYYFELTNNAATKEMPLETFIEGSKLSYIGN</sequence>
<evidence type="ECO:0000313" key="3">
    <source>
        <dbReference type="Proteomes" id="UP000290013"/>
    </source>
</evidence>
<gene>
    <name evidence="2" type="ORF">NCTC12078_00265</name>
</gene>
<evidence type="ECO:0000313" key="2">
    <source>
        <dbReference type="EMBL" id="VFB02291.1"/>
    </source>
</evidence>
<dbReference type="KEGG" id="ctai:NCTC12078_00265"/>
<accession>A0A4U8W7V5</accession>
<reference evidence="2 3" key="1">
    <citation type="submission" date="2019-02" db="EMBL/GenBank/DDBJ databases">
        <authorList>
            <consortium name="Pathogen Informatics"/>
        </authorList>
    </citation>
    <scope>NUCLEOTIDE SEQUENCE [LARGE SCALE GENOMIC DNA]</scope>
    <source>
        <strain evidence="2 3">3012STDY6944375</strain>
    </source>
</reference>
<dbReference type="RefSeq" id="WP_130913162.1">
    <property type="nucleotide sequence ID" value="NZ_LR215974.1"/>
</dbReference>
<keyword evidence="1" id="KW-0732">Signal</keyword>
<organism evidence="2 3">
    <name type="scientific">Chryseobacterium taihuense</name>
    <dbReference type="NCBI Taxonomy" id="1141221"/>
    <lineage>
        <taxon>Bacteria</taxon>
        <taxon>Pseudomonadati</taxon>
        <taxon>Bacteroidota</taxon>
        <taxon>Flavobacteriia</taxon>
        <taxon>Flavobacteriales</taxon>
        <taxon>Weeksellaceae</taxon>
        <taxon>Chryseobacterium group</taxon>
        <taxon>Chryseobacterium</taxon>
    </lineage>
</organism>
<feature type="chain" id="PRO_5021021176" description="Outer membrane lipoprotein-sorting protein" evidence="1">
    <location>
        <begin position="29"/>
        <end position="194"/>
    </location>
</feature>
<dbReference type="Proteomes" id="UP000290013">
    <property type="component" value="Chromosome"/>
</dbReference>
<proteinExistence type="predicted"/>
<protein>
    <recommendedName>
        <fullName evidence="4">Outer membrane lipoprotein-sorting protein</fullName>
    </recommendedName>
</protein>
<feature type="signal peptide" evidence="1">
    <location>
        <begin position="1"/>
        <end position="28"/>
    </location>
</feature>
<name>A0A4U8W7V5_9FLAO</name>
<evidence type="ECO:0000256" key="1">
    <source>
        <dbReference type="SAM" id="SignalP"/>
    </source>
</evidence>